<evidence type="ECO:0000313" key="4">
    <source>
        <dbReference type="EMBL" id="EYR63029.1"/>
    </source>
</evidence>
<dbReference type="EMBL" id="AXCW01000136">
    <property type="protein sequence ID" value="EYR63029.1"/>
    <property type="molecule type" value="Genomic_DNA"/>
</dbReference>
<evidence type="ECO:0000313" key="5">
    <source>
        <dbReference type="Proteomes" id="UP000019753"/>
    </source>
</evidence>
<comment type="caution">
    <text evidence="4">The sequence shown here is derived from an EMBL/GenBank/DDBJ whole genome shotgun (WGS) entry which is preliminary data.</text>
</comment>
<dbReference type="Gene3D" id="1.10.1760.20">
    <property type="match status" value="1"/>
</dbReference>
<organism evidence="4 5">
    <name type="scientific">Actinotalea ferrariae CF5-4</name>
    <dbReference type="NCBI Taxonomy" id="948458"/>
    <lineage>
        <taxon>Bacteria</taxon>
        <taxon>Bacillati</taxon>
        <taxon>Actinomycetota</taxon>
        <taxon>Actinomycetes</taxon>
        <taxon>Micrococcales</taxon>
        <taxon>Cellulomonadaceae</taxon>
        <taxon>Actinotalea</taxon>
    </lineage>
</organism>
<keyword evidence="5" id="KW-1185">Reference proteome</keyword>
<evidence type="ECO:0000256" key="3">
    <source>
        <dbReference type="SAM" id="Phobius"/>
    </source>
</evidence>
<keyword evidence="3" id="KW-0812">Transmembrane</keyword>
<keyword evidence="3" id="KW-1133">Transmembrane helix</keyword>
<dbReference type="OrthoDB" id="9803495at2"/>
<dbReference type="AlphaFoldDB" id="A0A021VPB2"/>
<dbReference type="PANTHER" id="PTHR34295:SF1">
    <property type="entry name" value="BIOTIN TRANSPORTER BIOY"/>
    <property type="match status" value="1"/>
</dbReference>
<feature type="transmembrane region" description="Helical" evidence="3">
    <location>
        <begin position="59"/>
        <end position="78"/>
    </location>
</feature>
<keyword evidence="2" id="KW-0813">Transport</keyword>
<dbReference type="PIRSF" id="PIRSF016661">
    <property type="entry name" value="BioY"/>
    <property type="match status" value="1"/>
</dbReference>
<keyword evidence="2 3" id="KW-0472">Membrane</keyword>
<dbReference type="Proteomes" id="UP000019753">
    <property type="component" value="Unassembled WGS sequence"/>
</dbReference>
<reference evidence="4 5" key="1">
    <citation type="submission" date="2014-01" db="EMBL/GenBank/DDBJ databases">
        <title>Actinotalea ferrariae CF5-4.</title>
        <authorList>
            <person name="Chen F."/>
            <person name="Li Y."/>
            <person name="Wang G."/>
        </authorList>
    </citation>
    <scope>NUCLEOTIDE SEQUENCE [LARGE SCALE GENOMIC DNA]</scope>
    <source>
        <strain evidence="4 5">CF5-4</strain>
    </source>
</reference>
<dbReference type="GO" id="GO:0015225">
    <property type="term" value="F:biotin transmembrane transporter activity"/>
    <property type="evidence" value="ECO:0007669"/>
    <property type="project" value="UniProtKB-UniRule"/>
</dbReference>
<evidence type="ECO:0000256" key="2">
    <source>
        <dbReference type="PIRNR" id="PIRNR016661"/>
    </source>
</evidence>
<feature type="transmembrane region" description="Helical" evidence="3">
    <location>
        <begin position="114"/>
        <end position="132"/>
    </location>
</feature>
<proteinExistence type="inferred from homology"/>
<feature type="transmembrane region" description="Helical" evidence="3">
    <location>
        <begin position="189"/>
        <end position="206"/>
    </location>
</feature>
<dbReference type="GO" id="GO:0005886">
    <property type="term" value="C:plasma membrane"/>
    <property type="evidence" value="ECO:0007669"/>
    <property type="project" value="UniProtKB-SubCell"/>
</dbReference>
<evidence type="ECO:0000256" key="1">
    <source>
        <dbReference type="ARBA" id="ARBA00010692"/>
    </source>
</evidence>
<comment type="similarity">
    <text evidence="1 2">Belongs to the BioY family.</text>
</comment>
<accession>A0A021VPB2</accession>
<dbReference type="PANTHER" id="PTHR34295">
    <property type="entry name" value="BIOTIN TRANSPORTER BIOY"/>
    <property type="match status" value="1"/>
</dbReference>
<feature type="transmembrane region" description="Helical" evidence="3">
    <location>
        <begin position="144"/>
        <end position="169"/>
    </location>
</feature>
<feature type="transmembrane region" description="Helical" evidence="3">
    <location>
        <begin position="35"/>
        <end position="53"/>
    </location>
</feature>
<comment type="subcellular location">
    <subcellularLocation>
        <location evidence="2">Cell membrane</location>
        <topology evidence="2">Multi-pass membrane protein</topology>
    </subcellularLocation>
</comment>
<name>A0A021VPB2_9CELL</name>
<sequence length="213" mass="20926">MSFVPEPESAAASIGAPGAAPVPAPAARTSVATDLALVATGAAFVAVCALGSITVPNMAVPITLQTFGVMLVGAVLGARRGALAVLLYLAVGLAGLPVFAQGTGGLGVLGKPSLGYLLAFPIAAALAGFLVHRTHGLRPGVRPFAVFGSLMAASLLVIHPLGISVMGARLGMSAGEAVAAGAVFLPGDLIKNALAAVVATAVFRAFPDLARRG</sequence>
<dbReference type="Pfam" id="PF02632">
    <property type="entry name" value="BioY"/>
    <property type="match status" value="1"/>
</dbReference>
<dbReference type="RefSeq" id="WP_081802607.1">
    <property type="nucleotide sequence ID" value="NZ_AXCW01000136.1"/>
</dbReference>
<keyword evidence="2" id="KW-1003">Cell membrane</keyword>
<feature type="transmembrane region" description="Helical" evidence="3">
    <location>
        <begin position="85"/>
        <end position="108"/>
    </location>
</feature>
<gene>
    <name evidence="4" type="ORF">N866_03555</name>
</gene>
<protein>
    <recommendedName>
        <fullName evidence="2">Biotin transporter</fullName>
    </recommendedName>
</protein>
<dbReference type="InterPro" id="IPR003784">
    <property type="entry name" value="BioY"/>
</dbReference>